<keyword evidence="2" id="KW-1185">Reference proteome</keyword>
<accession>A0ACC0G957</accession>
<protein>
    <submittedName>
        <fullName evidence="1">Uncharacterized protein</fullName>
    </submittedName>
</protein>
<proteinExistence type="predicted"/>
<dbReference type="Proteomes" id="UP001060215">
    <property type="component" value="Chromosome 10"/>
</dbReference>
<name>A0ACC0G957_9ERIC</name>
<gene>
    <name evidence="1" type="ORF">LOK49_LG10G01108</name>
</gene>
<organism evidence="1 2">
    <name type="scientific">Camellia lanceoleosa</name>
    <dbReference type="NCBI Taxonomy" id="1840588"/>
    <lineage>
        <taxon>Eukaryota</taxon>
        <taxon>Viridiplantae</taxon>
        <taxon>Streptophyta</taxon>
        <taxon>Embryophyta</taxon>
        <taxon>Tracheophyta</taxon>
        <taxon>Spermatophyta</taxon>
        <taxon>Magnoliopsida</taxon>
        <taxon>eudicotyledons</taxon>
        <taxon>Gunneridae</taxon>
        <taxon>Pentapetalae</taxon>
        <taxon>asterids</taxon>
        <taxon>Ericales</taxon>
        <taxon>Theaceae</taxon>
        <taxon>Camellia</taxon>
    </lineage>
</organism>
<sequence length="111" mass="11927">MMAAAEARAAWQRTTNRCFVQEDAKRAPKLACCPSASSSSKQVDAGPANTADGHANPNTKKRSLSKLSKLLAGVPNGNCNHLSAVSKLHEYWFNGQNAVVIDDQVMQSDQI</sequence>
<reference evidence="1 2" key="1">
    <citation type="journal article" date="2022" name="Plant J.">
        <title>Chromosome-level genome of Camellia lanceoleosa provides a valuable resource for understanding genome evolution and self-incompatibility.</title>
        <authorList>
            <person name="Gong W."/>
            <person name="Xiao S."/>
            <person name="Wang L."/>
            <person name="Liao Z."/>
            <person name="Chang Y."/>
            <person name="Mo W."/>
            <person name="Hu G."/>
            <person name="Li W."/>
            <person name="Zhao G."/>
            <person name="Zhu H."/>
            <person name="Hu X."/>
            <person name="Ji K."/>
            <person name="Xiang X."/>
            <person name="Song Q."/>
            <person name="Yuan D."/>
            <person name="Jin S."/>
            <person name="Zhang L."/>
        </authorList>
    </citation>
    <scope>NUCLEOTIDE SEQUENCE [LARGE SCALE GENOMIC DNA]</scope>
    <source>
        <strain evidence="1">SQ_2022a</strain>
    </source>
</reference>
<dbReference type="EMBL" id="CM045767">
    <property type="protein sequence ID" value="KAI7997479.1"/>
    <property type="molecule type" value="Genomic_DNA"/>
</dbReference>
<comment type="caution">
    <text evidence="1">The sequence shown here is derived from an EMBL/GenBank/DDBJ whole genome shotgun (WGS) entry which is preliminary data.</text>
</comment>
<evidence type="ECO:0000313" key="2">
    <source>
        <dbReference type="Proteomes" id="UP001060215"/>
    </source>
</evidence>
<evidence type="ECO:0000313" key="1">
    <source>
        <dbReference type="EMBL" id="KAI7997479.1"/>
    </source>
</evidence>